<comment type="caution">
    <text evidence="1">The sequence shown here is derived from an EMBL/GenBank/DDBJ whole genome shotgun (WGS) entry which is preliminary data.</text>
</comment>
<evidence type="ECO:0000313" key="1">
    <source>
        <dbReference type="EMBL" id="KAG8535093.1"/>
    </source>
</evidence>
<organism evidence="1 2">
    <name type="scientific">Engystomops pustulosus</name>
    <name type="common">Tungara frog</name>
    <name type="synonym">Physalaemus pustulosus</name>
    <dbReference type="NCBI Taxonomy" id="76066"/>
    <lineage>
        <taxon>Eukaryota</taxon>
        <taxon>Metazoa</taxon>
        <taxon>Chordata</taxon>
        <taxon>Craniata</taxon>
        <taxon>Vertebrata</taxon>
        <taxon>Euteleostomi</taxon>
        <taxon>Amphibia</taxon>
        <taxon>Batrachia</taxon>
        <taxon>Anura</taxon>
        <taxon>Neobatrachia</taxon>
        <taxon>Hyloidea</taxon>
        <taxon>Leptodactylidae</taxon>
        <taxon>Leiuperinae</taxon>
        <taxon>Engystomops</taxon>
    </lineage>
</organism>
<reference evidence="1" key="1">
    <citation type="thesis" date="2020" institute="ProQuest LLC" country="789 East Eisenhower Parkway, Ann Arbor, MI, USA">
        <title>Comparative Genomics and Chromosome Evolution.</title>
        <authorList>
            <person name="Mudd A.B."/>
        </authorList>
    </citation>
    <scope>NUCLEOTIDE SEQUENCE</scope>
    <source>
        <strain evidence="1">237g6f4</strain>
        <tissue evidence="1">Blood</tissue>
    </source>
</reference>
<sequence>MLHKAACDAGLRGSNCHTASCESSEYRESWIICSVLTQLFLVPTWCNSRPAAPPWWQGLPHSPQLPCVIVTLRYSVSASRCVTVCRPRAADHLYLRLLNLSRFLRPGVSLPFTV</sequence>
<gene>
    <name evidence="1" type="ORF">GDO81_029459</name>
</gene>
<dbReference type="EMBL" id="WNYA01078805">
    <property type="protein sequence ID" value="KAG8535093.1"/>
    <property type="molecule type" value="Genomic_DNA"/>
</dbReference>
<dbReference type="AlphaFoldDB" id="A0AAV6YMS5"/>
<evidence type="ECO:0000313" key="2">
    <source>
        <dbReference type="Proteomes" id="UP000824782"/>
    </source>
</evidence>
<protein>
    <submittedName>
        <fullName evidence="1">Uncharacterized protein</fullName>
    </submittedName>
</protein>
<dbReference type="Proteomes" id="UP000824782">
    <property type="component" value="Unassembled WGS sequence"/>
</dbReference>
<keyword evidence="2" id="KW-1185">Reference proteome</keyword>
<proteinExistence type="predicted"/>
<accession>A0AAV6YMS5</accession>
<name>A0AAV6YMS5_ENGPU</name>